<dbReference type="GeneID" id="81422742"/>
<name>A0A9W9LTW8_9EURO</name>
<accession>A0A9W9LTW8</accession>
<dbReference type="AlphaFoldDB" id="A0A9W9LTW8"/>
<organism evidence="1 2">
    <name type="scientific">Penicillium canariense</name>
    <dbReference type="NCBI Taxonomy" id="189055"/>
    <lineage>
        <taxon>Eukaryota</taxon>
        <taxon>Fungi</taxon>
        <taxon>Dikarya</taxon>
        <taxon>Ascomycota</taxon>
        <taxon>Pezizomycotina</taxon>
        <taxon>Eurotiomycetes</taxon>
        <taxon>Eurotiomycetidae</taxon>
        <taxon>Eurotiales</taxon>
        <taxon>Aspergillaceae</taxon>
        <taxon>Penicillium</taxon>
    </lineage>
</organism>
<reference evidence="1" key="2">
    <citation type="journal article" date="2023" name="IMA Fungus">
        <title>Comparative genomic study of the Penicillium genus elucidates a diverse pangenome and 15 lateral gene transfer events.</title>
        <authorList>
            <person name="Petersen C."/>
            <person name="Sorensen T."/>
            <person name="Nielsen M.R."/>
            <person name="Sondergaard T.E."/>
            <person name="Sorensen J.L."/>
            <person name="Fitzpatrick D.A."/>
            <person name="Frisvad J.C."/>
            <person name="Nielsen K.L."/>
        </authorList>
    </citation>
    <scope>NUCLEOTIDE SEQUENCE</scope>
    <source>
        <strain evidence="1">IBT 26290</strain>
    </source>
</reference>
<evidence type="ECO:0000313" key="1">
    <source>
        <dbReference type="EMBL" id="KAJ5175564.1"/>
    </source>
</evidence>
<reference evidence="1" key="1">
    <citation type="submission" date="2022-11" db="EMBL/GenBank/DDBJ databases">
        <authorList>
            <person name="Petersen C."/>
        </authorList>
    </citation>
    <scope>NUCLEOTIDE SEQUENCE</scope>
    <source>
        <strain evidence="1">IBT 26290</strain>
    </source>
</reference>
<evidence type="ECO:0000313" key="2">
    <source>
        <dbReference type="Proteomes" id="UP001149163"/>
    </source>
</evidence>
<dbReference type="RefSeq" id="XP_056547172.1">
    <property type="nucleotide sequence ID" value="XM_056683566.1"/>
</dbReference>
<dbReference type="Proteomes" id="UP001149163">
    <property type="component" value="Unassembled WGS sequence"/>
</dbReference>
<keyword evidence="2" id="KW-1185">Reference proteome</keyword>
<sequence length="76" mass="8447">MLIESAAAEFNLAESYFGGIDFSKEPEGIKDNLETLMREGREKFIAEIKKSSILGYAFKANHTGKSFHLTSVGRDC</sequence>
<gene>
    <name evidence="1" type="ORF">N7482_001441</name>
</gene>
<comment type="caution">
    <text evidence="1">The sequence shown here is derived from an EMBL/GenBank/DDBJ whole genome shotgun (WGS) entry which is preliminary data.</text>
</comment>
<dbReference type="EMBL" id="JAPQKN010000001">
    <property type="protein sequence ID" value="KAJ5175564.1"/>
    <property type="molecule type" value="Genomic_DNA"/>
</dbReference>
<proteinExistence type="predicted"/>
<protein>
    <submittedName>
        <fullName evidence="1">Uncharacterized protein</fullName>
    </submittedName>
</protein>